<dbReference type="Pfam" id="PF00593">
    <property type="entry name" value="TonB_dep_Rec_b-barrel"/>
    <property type="match status" value="1"/>
</dbReference>
<evidence type="ECO:0000256" key="2">
    <source>
        <dbReference type="ARBA" id="ARBA00022448"/>
    </source>
</evidence>
<evidence type="ECO:0000313" key="15">
    <source>
        <dbReference type="Proteomes" id="UP000032900"/>
    </source>
</evidence>
<evidence type="ECO:0000259" key="13">
    <source>
        <dbReference type="Pfam" id="PF07715"/>
    </source>
</evidence>
<dbReference type="InterPro" id="IPR008969">
    <property type="entry name" value="CarboxyPept-like_regulatory"/>
</dbReference>
<keyword evidence="6 11" id="KW-0798">TonB box</keyword>
<dbReference type="Gene3D" id="2.40.170.20">
    <property type="entry name" value="TonB-dependent receptor, beta-barrel domain"/>
    <property type="match status" value="1"/>
</dbReference>
<keyword evidence="9 10" id="KW-0998">Cell outer membrane</keyword>
<accession>A0A0E9M2E0</accession>
<dbReference type="SUPFAM" id="SSF56935">
    <property type="entry name" value="Porins"/>
    <property type="match status" value="1"/>
</dbReference>
<dbReference type="PANTHER" id="PTHR30069:SF29">
    <property type="entry name" value="HEMOGLOBIN AND HEMOGLOBIN-HAPTOGLOBIN-BINDING PROTEIN 1-RELATED"/>
    <property type="match status" value="1"/>
</dbReference>
<evidence type="ECO:0000256" key="7">
    <source>
        <dbReference type="ARBA" id="ARBA00023136"/>
    </source>
</evidence>
<protein>
    <submittedName>
        <fullName evidence="14">TonB-dependent receptor</fullName>
    </submittedName>
</protein>
<organism evidence="14 15">
    <name type="scientific">Geofilum rubicundum JCM 15548</name>
    <dbReference type="NCBI Taxonomy" id="1236989"/>
    <lineage>
        <taxon>Bacteria</taxon>
        <taxon>Pseudomonadati</taxon>
        <taxon>Bacteroidota</taxon>
        <taxon>Bacteroidia</taxon>
        <taxon>Marinilabiliales</taxon>
        <taxon>Marinilabiliaceae</taxon>
        <taxon>Geofilum</taxon>
    </lineage>
</organism>
<keyword evidence="7 10" id="KW-0472">Membrane</keyword>
<proteinExistence type="inferred from homology"/>
<dbReference type="Gene3D" id="2.170.130.10">
    <property type="entry name" value="TonB-dependent receptor, plug domain"/>
    <property type="match status" value="1"/>
</dbReference>
<dbReference type="GO" id="GO:0015344">
    <property type="term" value="F:siderophore uptake transmembrane transporter activity"/>
    <property type="evidence" value="ECO:0007669"/>
    <property type="project" value="TreeGrafter"/>
</dbReference>
<dbReference type="InterPro" id="IPR039426">
    <property type="entry name" value="TonB-dep_rcpt-like"/>
</dbReference>
<keyword evidence="8 14" id="KW-0675">Receptor</keyword>
<evidence type="ECO:0000259" key="12">
    <source>
        <dbReference type="Pfam" id="PF00593"/>
    </source>
</evidence>
<dbReference type="EMBL" id="BAZW01000057">
    <property type="protein sequence ID" value="GAO31684.1"/>
    <property type="molecule type" value="Genomic_DNA"/>
</dbReference>
<evidence type="ECO:0000256" key="4">
    <source>
        <dbReference type="ARBA" id="ARBA00022692"/>
    </source>
</evidence>
<comment type="subcellular location">
    <subcellularLocation>
        <location evidence="1 10">Cell outer membrane</location>
        <topology evidence="1 10">Multi-pass membrane protein</topology>
    </subcellularLocation>
</comment>
<comment type="caution">
    <text evidence="14">The sequence shown here is derived from an EMBL/GenBank/DDBJ whole genome shotgun (WGS) entry which is preliminary data.</text>
</comment>
<evidence type="ECO:0000256" key="11">
    <source>
        <dbReference type="RuleBase" id="RU003357"/>
    </source>
</evidence>
<dbReference type="InterPro" id="IPR036942">
    <property type="entry name" value="Beta-barrel_TonB_sf"/>
</dbReference>
<dbReference type="Gene3D" id="2.60.40.1120">
    <property type="entry name" value="Carboxypeptidase-like, regulatory domain"/>
    <property type="match status" value="1"/>
</dbReference>
<evidence type="ECO:0000256" key="9">
    <source>
        <dbReference type="ARBA" id="ARBA00023237"/>
    </source>
</evidence>
<dbReference type="RefSeq" id="WP_062127943.1">
    <property type="nucleotide sequence ID" value="NZ_BAZW01000057.1"/>
</dbReference>
<evidence type="ECO:0000256" key="3">
    <source>
        <dbReference type="ARBA" id="ARBA00022452"/>
    </source>
</evidence>
<keyword evidence="15" id="KW-1185">Reference proteome</keyword>
<feature type="domain" description="TonB-dependent receptor-like beta-barrel" evidence="12">
    <location>
        <begin position="533"/>
        <end position="779"/>
    </location>
</feature>
<evidence type="ECO:0000313" key="14">
    <source>
        <dbReference type="EMBL" id="GAO31684.1"/>
    </source>
</evidence>
<dbReference type="GO" id="GO:0044718">
    <property type="term" value="P:siderophore transmembrane transport"/>
    <property type="evidence" value="ECO:0007669"/>
    <property type="project" value="TreeGrafter"/>
</dbReference>
<evidence type="ECO:0000256" key="8">
    <source>
        <dbReference type="ARBA" id="ARBA00023170"/>
    </source>
</evidence>
<evidence type="ECO:0000256" key="6">
    <source>
        <dbReference type="ARBA" id="ARBA00023077"/>
    </source>
</evidence>
<keyword evidence="5" id="KW-0732">Signal</keyword>
<evidence type="ECO:0000256" key="5">
    <source>
        <dbReference type="ARBA" id="ARBA00022729"/>
    </source>
</evidence>
<keyword evidence="2 10" id="KW-0813">Transport</keyword>
<dbReference type="GO" id="GO:0009279">
    <property type="term" value="C:cell outer membrane"/>
    <property type="evidence" value="ECO:0007669"/>
    <property type="project" value="UniProtKB-SubCell"/>
</dbReference>
<dbReference type="Proteomes" id="UP000032900">
    <property type="component" value="Unassembled WGS sequence"/>
</dbReference>
<dbReference type="InterPro" id="IPR000531">
    <property type="entry name" value="Beta-barrel_TonB"/>
</dbReference>
<gene>
    <name evidence="14" type="ORF">JCM15548_14073</name>
</gene>
<name>A0A0E9M2E0_9BACT</name>
<dbReference type="SUPFAM" id="SSF49464">
    <property type="entry name" value="Carboxypeptidase regulatory domain-like"/>
    <property type="match status" value="1"/>
</dbReference>
<dbReference type="PROSITE" id="PS52016">
    <property type="entry name" value="TONB_DEPENDENT_REC_3"/>
    <property type="match status" value="1"/>
</dbReference>
<dbReference type="PANTHER" id="PTHR30069">
    <property type="entry name" value="TONB-DEPENDENT OUTER MEMBRANE RECEPTOR"/>
    <property type="match status" value="1"/>
</dbReference>
<dbReference type="InterPro" id="IPR037066">
    <property type="entry name" value="Plug_dom_sf"/>
</dbReference>
<keyword evidence="3 10" id="KW-1134">Transmembrane beta strand</keyword>
<dbReference type="AlphaFoldDB" id="A0A0E9M2E0"/>
<reference evidence="14 15" key="1">
    <citation type="journal article" date="2015" name="Microbes Environ.">
        <title>Distribution and evolution of nitrogen fixation genes in the phylum bacteroidetes.</title>
        <authorList>
            <person name="Inoue J."/>
            <person name="Oshima K."/>
            <person name="Suda W."/>
            <person name="Sakamoto M."/>
            <person name="Iino T."/>
            <person name="Noda S."/>
            <person name="Hongoh Y."/>
            <person name="Hattori M."/>
            <person name="Ohkuma M."/>
        </authorList>
    </citation>
    <scope>NUCLEOTIDE SEQUENCE [LARGE SCALE GENOMIC DNA]</scope>
    <source>
        <strain evidence="14">JCM 15548</strain>
    </source>
</reference>
<sequence length="805" mass="89926">MGKQLLWLGQVVAFWVLVFSYSTVSGQESMAAVISGTVTSTSGERLPGVTLIVSGLNWGTVTDAQGAFEFKDVPGGTYGLQASSMGYETIRKSLEVSERIVKLDLVLRETSYTMDDVVVKGKSATRLVTEQAYQVSSVSAKDLFNSTADAKAVMNRISGVRIREEGGLGSNMDFTLNGFSGEQVKFFMDGIPMDNFGASLGLSDLPVNMIERVDVYKGVVPVWLGTDALGGAVNIVTSRKSNYLDASYSYGSFNTQRASVNGAHTNSETGFTVRGHAFYNYSDNNYEVLAEIVENNTVVDTTEVERFHDRYRSGTVKIESGFVNKGWADIFLLGLLTTFSDKEVQHGATMSTVYGGIVQNSRSLIPTLRFNKKNWLEGGLDVSLYSALNFGESQVVDTLSGVRYNWLGERSVSRTNDGQVSDDGEFLKTNSTLDEDEFTSQLNAGYAISPQSSMAVNYAVNYFRRQAFDIENPDNIDNKYPKSLLKQVVGVAYKLDLGSRLSTTLFGKFFALHASTSKEFDFALETQRVEAVESNKQEFGYGLATTYDLLSDLQVKASYERTNRMPMPLELFGDGLFVGANPDLGPERSHNVNVGLGYRLDRYPKHQLEVGSSFVYRKAYDLIYTVVTVSSPVTHYDNLSSTRVYGLEGHFKYQWNNQFHVGGNVTYQDIRDQAERIYNSSYTGTGWQKNYHYGFRLPNKPFFFWNANAGMNLKAPVMPGATLNVNYFLNYVEKYFLTWAELGSSNDKYVIPRQISHDLELGYSWQNARYNLSVACNNLLDARLYDKYYLQKPGRSFSIKLRYAI</sequence>
<dbReference type="InterPro" id="IPR012910">
    <property type="entry name" value="Plug_dom"/>
</dbReference>
<dbReference type="Pfam" id="PF07715">
    <property type="entry name" value="Plug"/>
    <property type="match status" value="1"/>
</dbReference>
<evidence type="ECO:0000256" key="10">
    <source>
        <dbReference type="PROSITE-ProRule" id="PRU01360"/>
    </source>
</evidence>
<feature type="domain" description="TonB-dependent receptor plug" evidence="13">
    <location>
        <begin position="130"/>
        <end position="232"/>
    </location>
</feature>
<dbReference type="Pfam" id="PF13715">
    <property type="entry name" value="CarbopepD_reg_2"/>
    <property type="match status" value="1"/>
</dbReference>
<dbReference type="STRING" id="1236989.JCM15548_14073"/>
<keyword evidence="4 10" id="KW-0812">Transmembrane</keyword>
<evidence type="ECO:0000256" key="1">
    <source>
        <dbReference type="ARBA" id="ARBA00004571"/>
    </source>
</evidence>
<comment type="similarity">
    <text evidence="10 11">Belongs to the TonB-dependent receptor family.</text>
</comment>